<dbReference type="EMBL" id="VIEB01000225">
    <property type="protein sequence ID" value="TQD99965.1"/>
    <property type="molecule type" value="Genomic_DNA"/>
</dbReference>
<protein>
    <submittedName>
        <fullName evidence="2">Uncharacterized protein</fullName>
    </submittedName>
</protein>
<sequence length="262" mass="29950">MEPWRNAGLLPAFSHSHHHFLPCPHFPPFPPPSPPHQTPPPQTYHRLPQPQPPPPLPRHGRRFLGHHLFLRALPLLDHLLPAQNPANRASLLLGVHFLPLQNLRVRGHVPYHPQREFPAADIPPRLPPHHGAGHVLHLAPHIAVSVPGGDRSKCDGSRGDVYLLLVGCARGEAKVEEKGDRVSDISVHVKLYWVGLDAHLPFQWFWLLWDLGLVLQHFFLCFPFGFVHGLPSEELWKLQERVVIMMMKMWISESTVDYDHYF</sequence>
<keyword evidence="3" id="KW-1185">Reference proteome</keyword>
<accession>A0A540MMC5</accession>
<feature type="compositionally biased region" description="Pro residues" evidence="1">
    <location>
        <begin position="28"/>
        <end position="42"/>
    </location>
</feature>
<proteinExistence type="predicted"/>
<feature type="region of interest" description="Disordered" evidence="1">
    <location>
        <begin position="28"/>
        <end position="61"/>
    </location>
</feature>
<organism evidence="2 3">
    <name type="scientific">Malus baccata</name>
    <name type="common">Siberian crab apple</name>
    <name type="synonym">Pyrus baccata</name>
    <dbReference type="NCBI Taxonomy" id="106549"/>
    <lineage>
        <taxon>Eukaryota</taxon>
        <taxon>Viridiplantae</taxon>
        <taxon>Streptophyta</taxon>
        <taxon>Embryophyta</taxon>
        <taxon>Tracheophyta</taxon>
        <taxon>Spermatophyta</taxon>
        <taxon>Magnoliopsida</taxon>
        <taxon>eudicotyledons</taxon>
        <taxon>Gunneridae</taxon>
        <taxon>Pentapetalae</taxon>
        <taxon>rosids</taxon>
        <taxon>fabids</taxon>
        <taxon>Rosales</taxon>
        <taxon>Rosaceae</taxon>
        <taxon>Amygdaloideae</taxon>
        <taxon>Maleae</taxon>
        <taxon>Malus</taxon>
    </lineage>
</organism>
<name>A0A540MMC5_MALBA</name>
<reference evidence="2 3" key="1">
    <citation type="journal article" date="2019" name="G3 (Bethesda)">
        <title>Sequencing of a Wild Apple (Malus baccata) Genome Unravels the Differences Between Cultivated and Wild Apple Species Regarding Disease Resistance and Cold Tolerance.</title>
        <authorList>
            <person name="Chen X."/>
        </authorList>
    </citation>
    <scope>NUCLEOTIDE SEQUENCE [LARGE SCALE GENOMIC DNA]</scope>
    <source>
        <strain evidence="3">cv. Shandingzi</strain>
        <tissue evidence="2">Leaves</tissue>
    </source>
</reference>
<evidence type="ECO:0000313" key="2">
    <source>
        <dbReference type="EMBL" id="TQD99965.1"/>
    </source>
</evidence>
<evidence type="ECO:0000313" key="3">
    <source>
        <dbReference type="Proteomes" id="UP000315295"/>
    </source>
</evidence>
<evidence type="ECO:0000256" key="1">
    <source>
        <dbReference type="SAM" id="MobiDB-lite"/>
    </source>
</evidence>
<dbReference type="Proteomes" id="UP000315295">
    <property type="component" value="Unassembled WGS sequence"/>
</dbReference>
<gene>
    <name evidence="2" type="ORF">C1H46_014469</name>
</gene>
<comment type="caution">
    <text evidence="2">The sequence shown here is derived from an EMBL/GenBank/DDBJ whole genome shotgun (WGS) entry which is preliminary data.</text>
</comment>
<dbReference type="AlphaFoldDB" id="A0A540MMC5"/>